<dbReference type="InterPro" id="IPR015410">
    <property type="entry name" value="DUF1985"/>
</dbReference>
<sequence length="178" mass="20479">MAEIDNYQDSSAQSSDDVESSNDKSDSEDERSRDTQIGDEDEDPLSLSICARDISAYLCDAKLKRVLEKGEEFYYKVTKNKNITATKLMCLIKGSKLNKEQKLKCSLVLFVHTMLLFHDRSKIVDSNHIKMVDDLDFFNSYLWGKESFNLTLTYLKNEINLKKESEVYNERGNASYAL</sequence>
<feature type="domain" description="DUF1985" evidence="2">
    <location>
        <begin position="73"/>
        <end position="152"/>
    </location>
</feature>
<dbReference type="Pfam" id="PF09331">
    <property type="entry name" value="DUF1985"/>
    <property type="match status" value="1"/>
</dbReference>
<feature type="region of interest" description="Disordered" evidence="1">
    <location>
        <begin position="1"/>
        <end position="42"/>
    </location>
</feature>
<evidence type="ECO:0000313" key="4">
    <source>
        <dbReference type="Proteomes" id="UP000826656"/>
    </source>
</evidence>
<evidence type="ECO:0000313" key="3">
    <source>
        <dbReference type="EMBL" id="KAH0773792.1"/>
    </source>
</evidence>
<accession>A0ABQ7W1S3</accession>
<evidence type="ECO:0000259" key="2">
    <source>
        <dbReference type="Pfam" id="PF09331"/>
    </source>
</evidence>
<dbReference type="EMBL" id="JAIVGD010000005">
    <property type="protein sequence ID" value="KAH0773792.1"/>
    <property type="molecule type" value="Genomic_DNA"/>
</dbReference>
<evidence type="ECO:0000256" key="1">
    <source>
        <dbReference type="SAM" id="MobiDB-lite"/>
    </source>
</evidence>
<protein>
    <recommendedName>
        <fullName evidence="2">DUF1985 domain-containing protein</fullName>
    </recommendedName>
</protein>
<dbReference type="Proteomes" id="UP000826656">
    <property type="component" value="Unassembled WGS sequence"/>
</dbReference>
<gene>
    <name evidence="3" type="ORF">KY290_010929</name>
</gene>
<feature type="compositionally biased region" description="Basic and acidic residues" evidence="1">
    <location>
        <begin position="21"/>
        <end position="36"/>
    </location>
</feature>
<reference evidence="3 4" key="1">
    <citation type="journal article" date="2021" name="bioRxiv">
        <title>Chromosome-scale and haplotype-resolved genome assembly of a tetraploid potato cultivar.</title>
        <authorList>
            <person name="Sun H."/>
            <person name="Jiao W.-B."/>
            <person name="Krause K."/>
            <person name="Campoy J.A."/>
            <person name="Goel M."/>
            <person name="Folz-Donahue K."/>
            <person name="Kukat C."/>
            <person name="Huettel B."/>
            <person name="Schneeberger K."/>
        </authorList>
    </citation>
    <scope>NUCLEOTIDE SEQUENCE [LARGE SCALE GENOMIC DNA]</scope>
    <source>
        <strain evidence="3">SolTubOtavaFocal</strain>
        <tissue evidence="3">Leaves</tissue>
    </source>
</reference>
<dbReference type="PANTHER" id="PTHR48449:SF1">
    <property type="entry name" value="DUF1985 DOMAIN-CONTAINING PROTEIN"/>
    <property type="match status" value="1"/>
</dbReference>
<comment type="caution">
    <text evidence="3">The sequence shown here is derived from an EMBL/GenBank/DDBJ whole genome shotgun (WGS) entry which is preliminary data.</text>
</comment>
<organism evidence="3 4">
    <name type="scientific">Solanum tuberosum</name>
    <name type="common">Potato</name>
    <dbReference type="NCBI Taxonomy" id="4113"/>
    <lineage>
        <taxon>Eukaryota</taxon>
        <taxon>Viridiplantae</taxon>
        <taxon>Streptophyta</taxon>
        <taxon>Embryophyta</taxon>
        <taxon>Tracheophyta</taxon>
        <taxon>Spermatophyta</taxon>
        <taxon>Magnoliopsida</taxon>
        <taxon>eudicotyledons</taxon>
        <taxon>Gunneridae</taxon>
        <taxon>Pentapetalae</taxon>
        <taxon>asterids</taxon>
        <taxon>lamiids</taxon>
        <taxon>Solanales</taxon>
        <taxon>Solanaceae</taxon>
        <taxon>Solanoideae</taxon>
        <taxon>Solaneae</taxon>
        <taxon>Solanum</taxon>
    </lineage>
</organism>
<proteinExistence type="predicted"/>
<dbReference type="PANTHER" id="PTHR48449">
    <property type="entry name" value="DUF1985 DOMAIN-CONTAINING PROTEIN"/>
    <property type="match status" value="1"/>
</dbReference>
<name>A0ABQ7W1S3_SOLTU</name>
<keyword evidence="4" id="KW-1185">Reference proteome</keyword>